<dbReference type="InterPro" id="IPR012910">
    <property type="entry name" value="Plug_dom"/>
</dbReference>
<dbReference type="InterPro" id="IPR039426">
    <property type="entry name" value="TonB-dep_rcpt-like"/>
</dbReference>
<keyword evidence="16" id="KW-1185">Reference proteome</keyword>
<keyword evidence="7 11" id="KW-0798">TonB box</keyword>
<dbReference type="GO" id="GO:0009279">
    <property type="term" value="C:cell outer membrane"/>
    <property type="evidence" value="ECO:0007669"/>
    <property type="project" value="UniProtKB-SubCell"/>
</dbReference>
<dbReference type="PANTHER" id="PTHR30069:SF53">
    <property type="entry name" value="COLICIN I RECEPTOR-RELATED"/>
    <property type="match status" value="1"/>
</dbReference>
<dbReference type="Proteomes" id="UP000598997">
    <property type="component" value="Unassembled WGS sequence"/>
</dbReference>
<dbReference type="Gene3D" id="2.40.170.20">
    <property type="entry name" value="TonB-dependent receptor, beta-barrel domain"/>
    <property type="match status" value="1"/>
</dbReference>
<feature type="chain" id="PRO_5037299261" evidence="12">
    <location>
        <begin position="19"/>
        <end position="623"/>
    </location>
</feature>
<keyword evidence="3 10" id="KW-1134">Transmembrane beta strand</keyword>
<dbReference type="AlphaFoldDB" id="A0A917DES6"/>
<evidence type="ECO:0000256" key="1">
    <source>
        <dbReference type="ARBA" id="ARBA00004571"/>
    </source>
</evidence>
<accession>A0A917DES6</accession>
<keyword evidence="5 12" id="KW-0732">Signal</keyword>
<dbReference type="CDD" id="cd01347">
    <property type="entry name" value="ligand_gated_channel"/>
    <property type="match status" value="1"/>
</dbReference>
<evidence type="ECO:0000313" key="16">
    <source>
        <dbReference type="Proteomes" id="UP000598997"/>
    </source>
</evidence>
<feature type="signal peptide" evidence="12">
    <location>
        <begin position="1"/>
        <end position="18"/>
    </location>
</feature>
<evidence type="ECO:0000256" key="8">
    <source>
        <dbReference type="ARBA" id="ARBA00023136"/>
    </source>
</evidence>
<evidence type="ECO:0000256" key="3">
    <source>
        <dbReference type="ARBA" id="ARBA00022452"/>
    </source>
</evidence>
<reference evidence="15 16" key="1">
    <citation type="journal article" date="2014" name="Int. J. Syst. Evol. Microbiol.">
        <title>Complete genome sequence of Corynebacterium casei LMG S-19264T (=DSM 44701T), isolated from a smear-ripened cheese.</title>
        <authorList>
            <consortium name="US DOE Joint Genome Institute (JGI-PGF)"/>
            <person name="Walter F."/>
            <person name="Albersmeier A."/>
            <person name="Kalinowski J."/>
            <person name="Ruckert C."/>
        </authorList>
    </citation>
    <scope>NUCLEOTIDE SEQUENCE [LARGE SCALE GENOMIC DNA]</scope>
    <source>
        <strain evidence="15 16">CGMCC 1.15358</strain>
    </source>
</reference>
<evidence type="ECO:0000256" key="10">
    <source>
        <dbReference type="PROSITE-ProRule" id="PRU01360"/>
    </source>
</evidence>
<keyword evidence="4 10" id="KW-0812">Transmembrane</keyword>
<dbReference type="OrthoDB" id="9796221at2"/>
<dbReference type="SUPFAM" id="SSF56935">
    <property type="entry name" value="Porins"/>
    <property type="match status" value="1"/>
</dbReference>
<evidence type="ECO:0000256" key="12">
    <source>
        <dbReference type="SAM" id="SignalP"/>
    </source>
</evidence>
<name>A0A917DES6_9SPHN</name>
<keyword evidence="9 10" id="KW-0998">Cell outer membrane</keyword>
<organism evidence="15 16">
    <name type="scientific">Croceicoccus pelagius</name>
    <dbReference type="NCBI Taxonomy" id="1703341"/>
    <lineage>
        <taxon>Bacteria</taxon>
        <taxon>Pseudomonadati</taxon>
        <taxon>Pseudomonadota</taxon>
        <taxon>Alphaproteobacteria</taxon>
        <taxon>Sphingomonadales</taxon>
        <taxon>Erythrobacteraceae</taxon>
        <taxon>Croceicoccus</taxon>
    </lineage>
</organism>
<comment type="caution">
    <text evidence="15">The sequence shown here is derived from an EMBL/GenBank/DDBJ whole genome shotgun (WGS) entry which is preliminary data.</text>
</comment>
<feature type="domain" description="TonB-dependent receptor plug" evidence="14">
    <location>
        <begin position="55"/>
        <end position="163"/>
    </location>
</feature>
<gene>
    <name evidence="15" type="ORF">GCM10010989_02560</name>
</gene>
<protein>
    <submittedName>
        <fullName evidence="15">TonB-dependent receptor</fullName>
    </submittedName>
</protein>
<dbReference type="Pfam" id="PF07715">
    <property type="entry name" value="Plug"/>
    <property type="match status" value="1"/>
</dbReference>
<dbReference type="GO" id="GO:0015889">
    <property type="term" value="P:cobalamin transport"/>
    <property type="evidence" value="ECO:0007669"/>
    <property type="project" value="TreeGrafter"/>
</dbReference>
<sequence length="623" mass="66839">MYKYLFLLSSVLAAPALAQDVDGDGVVEYATAAPPPMAEEVSTITVTATGLPLDVSQTGQPVSIISRDEIEAVQGADITRVLQRMPGVSTTRNGGAGGFTGVRVRGAASEQLLVLIDGVKVNDVASPGGGFDFGNLLAGEIERIELLRGPNSVAWGADAMGGVMNLTTRAPDGVTASAEYGARETVYTTLGGGVRTDVFEMGLTGSYYDTEGFSAAADGTEDDGYRQYQVTGRARYRVTDLFSIVANGRYADSKLEQDGYPAPAYMFADTSDLQDTSEWSGRIGAEYLGDSLSLRAGYALSDTERTYTGESYGDFPYATKGRAERAEIFGQYALAGPVRLDFGADREWSEFEDSGTTEDASINSGHAMLGIYLPFASVAAGARYDDHSTFGDEWTFGANAAFSIASDLRVRASYGEGFKVPSLYQLYSFYGDTSLQPETSKGYDIGLEKGRRDGAFFAGVSLFRRDSRNLIDFDLVSYSYYNIGKARSEGVELELGARPSDNLRAGLVYTYVKSTDRTAGGIYEGNDLNRRPRNTVTASLDWTAPVAGVALGGDIRMVGDSFDDRGEWTRLDGYQTVDLRASLPLGAVEVFGRVENVFDEGYETVAGYNTAGRSAYVGARLSI</sequence>
<dbReference type="Gene3D" id="2.170.130.10">
    <property type="entry name" value="TonB-dependent receptor, plug domain"/>
    <property type="match status" value="1"/>
</dbReference>
<feature type="domain" description="TonB-dependent receptor-like beta-barrel" evidence="13">
    <location>
        <begin position="355"/>
        <end position="597"/>
    </location>
</feature>
<evidence type="ECO:0000259" key="14">
    <source>
        <dbReference type="Pfam" id="PF07715"/>
    </source>
</evidence>
<keyword evidence="15" id="KW-0675">Receptor</keyword>
<evidence type="ECO:0000256" key="4">
    <source>
        <dbReference type="ARBA" id="ARBA00022692"/>
    </source>
</evidence>
<evidence type="ECO:0000313" key="15">
    <source>
        <dbReference type="EMBL" id="GGD32020.1"/>
    </source>
</evidence>
<comment type="subcellular location">
    <subcellularLocation>
        <location evidence="1 10">Cell outer membrane</location>
        <topology evidence="1 10">Multi-pass membrane protein</topology>
    </subcellularLocation>
</comment>
<dbReference type="InterPro" id="IPR000531">
    <property type="entry name" value="Beta-barrel_TonB"/>
</dbReference>
<evidence type="ECO:0000256" key="7">
    <source>
        <dbReference type="ARBA" id="ARBA00023077"/>
    </source>
</evidence>
<dbReference type="GO" id="GO:0006811">
    <property type="term" value="P:monoatomic ion transport"/>
    <property type="evidence" value="ECO:0007669"/>
    <property type="project" value="UniProtKB-KW"/>
</dbReference>
<dbReference type="PANTHER" id="PTHR30069">
    <property type="entry name" value="TONB-DEPENDENT OUTER MEMBRANE RECEPTOR"/>
    <property type="match status" value="1"/>
</dbReference>
<evidence type="ECO:0000256" key="11">
    <source>
        <dbReference type="RuleBase" id="RU003357"/>
    </source>
</evidence>
<evidence type="ECO:0000256" key="2">
    <source>
        <dbReference type="ARBA" id="ARBA00022448"/>
    </source>
</evidence>
<comment type="similarity">
    <text evidence="10 11">Belongs to the TonB-dependent receptor family.</text>
</comment>
<evidence type="ECO:0000256" key="9">
    <source>
        <dbReference type="ARBA" id="ARBA00023237"/>
    </source>
</evidence>
<dbReference type="PROSITE" id="PS52016">
    <property type="entry name" value="TONB_DEPENDENT_REC_3"/>
    <property type="match status" value="1"/>
</dbReference>
<proteinExistence type="inferred from homology"/>
<evidence type="ECO:0000259" key="13">
    <source>
        <dbReference type="Pfam" id="PF00593"/>
    </source>
</evidence>
<keyword evidence="6" id="KW-0406">Ion transport</keyword>
<keyword evidence="8 10" id="KW-0472">Membrane</keyword>
<dbReference type="RefSeq" id="WP_066765638.1">
    <property type="nucleotide sequence ID" value="NZ_BMIO01000001.1"/>
</dbReference>
<dbReference type="InterPro" id="IPR036942">
    <property type="entry name" value="Beta-barrel_TonB_sf"/>
</dbReference>
<dbReference type="EMBL" id="BMIO01000001">
    <property type="protein sequence ID" value="GGD32020.1"/>
    <property type="molecule type" value="Genomic_DNA"/>
</dbReference>
<evidence type="ECO:0000256" key="6">
    <source>
        <dbReference type="ARBA" id="ARBA00023065"/>
    </source>
</evidence>
<evidence type="ECO:0000256" key="5">
    <source>
        <dbReference type="ARBA" id="ARBA00022729"/>
    </source>
</evidence>
<dbReference type="Pfam" id="PF00593">
    <property type="entry name" value="TonB_dep_Rec_b-barrel"/>
    <property type="match status" value="1"/>
</dbReference>
<dbReference type="InterPro" id="IPR037066">
    <property type="entry name" value="Plug_dom_sf"/>
</dbReference>
<keyword evidence="2 10" id="KW-0813">Transport</keyword>